<gene>
    <name evidence="1" type="ORF">HID58_013530</name>
</gene>
<proteinExistence type="predicted"/>
<protein>
    <submittedName>
        <fullName evidence="1">Uncharacterized protein</fullName>
    </submittedName>
</protein>
<reference evidence="1 2" key="1">
    <citation type="submission" date="2021-05" db="EMBL/GenBank/DDBJ databases">
        <title>Genome Assembly of Synthetic Allotetraploid Brassica napus Reveals Homoeologous Exchanges between Subgenomes.</title>
        <authorList>
            <person name="Davis J.T."/>
        </authorList>
    </citation>
    <scope>NUCLEOTIDE SEQUENCE [LARGE SCALE GENOMIC DNA]</scope>
    <source>
        <strain evidence="2">cv. Da-Ae</strain>
        <tissue evidence="1">Seedling</tissue>
    </source>
</reference>
<evidence type="ECO:0000313" key="1">
    <source>
        <dbReference type="EMBL" id="KAH0936413.1"/>
    </source>
</evidence>
<organism evidence="1 2">
    <name type="scientific">Brassica napus</name>
    <name type="common">Rape</name>
    <dbReference type="NCBI Taxonomy" id="3708"/>
    <lineage>
        <taxon>Eukaryota</taxon>
        <taxon>Viridiplantae</taxon>
        <taxon>Streptophyta</taxon>
        <taxon>Embryophyta</taxon>
        <taxon>Tracheophyta</taxon>
        <taxon>Spermatophyta</taxon>
        <taxon>Magnoliopsida</taxon>
        <taxon>eudicotyledons</taxon>
        <taxon>Gunneridae</taxon>
        <taxon>Pentapetalae</taxon>
        <taxon>rosids</taxon>
        <taxon>malvids</taxon>
        <taxon>Brassicales</taxon>
        <taxon>Brassicaceae</taxon>
        <taxon>Brassiceae</taxon>
        <taxon>Brassica</taxon>
    </lineage>
</organism>
<accession>A0ABQ8E6C2</accession>
<evidence type="ECO:0000313" key="2">
    <source>
        <dbReference type="Proteomes" id="UP000824890"/>
    </source>
</evidence>
<sequence>MEMENVRMGVTKVAVVIGVDVGVVMDTEVVTVVVEVEVNAEVDTSVVLDTMEVEDLTVGDTVAEVVMVVDTGVHVNYYT</sequence>
<dbReference type="EMBL" id="JAGKQM010000003">
    <property type="protein sequence ID" value="KAH0936413.1"/>
    <property type="molecule type" value="Genomic_DNA"/>
</dbReference>
<comment type="caution">
    <text evidence="1">The sequence shown here is derived from an EMBL/GenBank/DDBJ whole genome shotgun (WGS) entry which is preliminary data.</text>
</comment>
<keyword evidence="2" id="KW-1185">Reference proteome</keyword>
<dbReference type="Proteomes" id="UP000824890">
    <property type="component" value="Unassembled WGS sequence"/>
</dbReference>
<name>A0ABQ8E6C2_BRANA</name>